<evidence type="ECO:0000256" key="1">
    <source>
        <dbReference type="SAM" id="Phobius"/>
    </source>
</evidence>
<keyword evidence="1" id="KW-1133">Transmembrane helix</keyword>
<sequence>MSDNEDRPLSDGELHDLLARPSAPQHLQKKLLKNLVEQVSSEQASIRQTRWRFGLALSFSVNIVLLILIISLPFDNQSTALMNMVSAHVEHEKELDGNFISDHISSLEANGIHSPPSTYKIELRKNCLIGLEHVEHIRVKNQQKKNINLLIFVQPKSKDLPATVTGTRGLQSWIKVKISTDVSVIAFFDNDVSINEVRYLVDTMFQKNSAMVKSLQRRLL</sequence>
<dbReference type="EMBL" id="UOFR01000083">
    <property type="protein sequence ID" value="VAX01293.1"/>
    <property type="molecule type" value="Genomic_DNA"/>
</dbReference>
<evidence type="ECO:0008006" key="3">
    <source>
        <dbReference type="Google" id="ProtNLM"/>
    </source>
</evidence>
<keyword evidence="1" id="KW-0812">Transmembrane</keyword>
<name>A0A3B1AMV4_9ZZZZ</name>
<proteinExistence type="predicted"/>
<gene>
    <name evidence="2" type="ORF">MNBD_GAMMA21-1992</name>
</gene>
<keyword evidence="1" id="KW-0472">Membrane</keyword>
<feature type="transmembrane region" description="Helical" evidence="1">
    <location>
        <begin position="53"/>
        <end position="74"/>
    </location>
</feature>
<organism evidence="2">
    <name type="scientific">hydrothermal vent metagenome</name>
    <dbReference type="NCBI Taxonomy" id="652676"/>
    <lineage>
        <taxon>unclassified sequences</taxon>
        <taxon>metagenomes</taxon>
        <taxon>ecological metagenomes</taxon>
    </lineage>
</organism>
<evidence type="ECO:0000313" key="2">
    <source>
        <dbReference type="EMBL" id="VAX01293.1"/>
    </source>
</evidence>
<accession>A0A3B1AMV4</accession>
<reference evidence="2" key="1">
    <citation type="submission" date="2018-06" db="EMBL/GenBank/DDBJ databases">
        <authorList>
            <person name="Zhirakovskaya E."/>
        </authorList>
    </citation>
    <scope>NUCLEOTIDE SEQUENCE</scope>
</reference>
<protein>
    <recommendedName>
        <fullName evidence="3">DUF3379 domain-containing protein</fullName>
    </recommendedName>
</protein>
<dbReference type="AlphaFoldDB" id="A0A3B1AMV4"/>